<name>A0ABV2VWI2_9ACTN</name>
<comment type="caution">
    <text evidence="1">The sequence shown here is derived from an EMBL/GenBank/DDBJ whole genome shotgun (WGS) entry which is preliminary data.</text>
</comment>
<keyword evidence="2" id="KW-1185">Reference proteome</keyword>
<proteinExistence type="predicted"/>
<dbReference type="Proteomes" id="UP001550348">
    <property type="component" value="Unassembled WGS sequence"/>
</dbReference>
<accession>A0ABV2VWI2</accession>
<evidence type="ECO:0000313" key="1">
    <source>
        <dbReference type="EMBL" id="MEU0157138.1"/>
    </source>
</evidence>
<reference evidence="1 2" key="1">
    <citation type="submission" date="2024-06" db="EMBL/GenBank/DDBJ databases">
        <title>The Natural Products Discovery Center: Release of the First 8490 Sequenced Strains for Exploring Actinobacteria Biosynthetic Diversity.</title>
        <authorList>
            <person name="Kalkreuter E."/>
            <person name="Kautsar S.A."/>
            <person name="Yang D."/>
            <person name="Bader C.D."/>
            <person name="Teijaro C.N."/>
            <person name="Fluegel L."/>
            <person name="Davis C.M."/>
            <person name="Simpson J.R."/>
            <person name="Lauterbach L."/>
            <person name="Steele A.D."/>
            <person name="Gui C."/>
            <person name="Meng S."/>
            <person name="Li G."/>
            <person name="Viehrig K."/>
            <person name="Ye F."/>
            <person name="Su P."/>
            <person name="Kiefer A.F."/>
            <person name="Nichols A."/>
            <person name="Cepeda A.J."/>
            <person name="Yan W."/>
            <person name="Fan B."/>
            <person name="Jiang Y."/>
            <person name="Adhikari A."/>
            <person name="Zheng C.-J."/>
            <person name="Schuster L."/>
            <person name="Cowan T.M."/>
            <person name="Smanski M.J."/>
            <person name="Chevrette M.G."/>
            <person name="De Carvalho L.P.S."/>
            <person name="Shen B."/>
        </authorList>
    </citation>
    <scope>NUCLEOTIDE SEQUENCE [LARGE SCALE GENOMIC DNA]</scope>
    <source>
        <strain evidence="1 2">NPDC006286</strain>
    </source>
</reference>
<dbReference type="EMBL" id="JBEXRX010000339">
    <property type="protein sequence ID" value="MEU0157138.1"/>
    <property type="molecule type" value="Genomic_DNA"/>
</dbReference>
<gene>
    <name evidence="1" type="ORF">ABZ071_35890</name>
</gene>
<organism evidence="1 2">
    <name type="scientific">Micromonospora fulviviridis</name>
    <dbReference type="NCBI Taxonomy" id="47860"/>
    <lineage>
        <taxon>Bacteria</taxon>
        <taxon>Bacillati</taxon>
        <taxon>Actinomycetota</taxon>
        <taxon>Actinomycetes</taxon>
        <taxon>Micromonosporales</taxon>
        <taxon>Micromonosporaceae</taxon>
        <taxon>Micromonospora</taxon>
    </lineage>
</organism>
<evidence type="ECO:0008006" key="3">
    <source>
        <dbReference type="Google" id="ProtNLM"/>
    </source>
</evidence>
<sequence length="82" mass="9351">MAHIVDRWYKTVVGPDGKSRQVPKPECGQGMRYRVRYVAPDGREKSQSFPDKKKRDAQAFLANVQADILRDCRVTGELRCGI</sequence>
<protein>
    <recommendedName>
        <fullName evidence="3">Site-specific integrase</fullName>
    </recommendedName>
</protein>
<evidence type="ECO:0000313" key="2">
    <source>
        <dbReference type="Proteomes" id="UP001550348"/>
    </source>
</evidence>
<dbReference type="RefSeq" id="WP_355668599.1">
    <property type="nucleotide sequence ID" value="NZ_JBEXRX010000339.1"/>
</dbReference>